<dbReference type="PANTHER" id="PTHR43008:SF13">
    <property type="entry name" value="L-XYLULOSE REDUCTASE-RELATED"/>
    <property type="match status" value="1"/>
</dbReference>
<name>A0AAN6DCV6_9ASCO</name>
<evidence type="ECO:0000313" key="4">
    <source>
        <dbReference type="EMBL" id="KAG7730968.1"/>
    </source>
</evidence>
<dbReference type="EMBL" id="JAHLUN010000018">
    <property type="protein sequence ID" value="KAG7762018.1"/>
    <property type="molecule type" value="Genomic_DNA"/>
</dbReference>
<dbReference type="GO" id="GO:0050664">
    <property type="term" value="F:oxidoreductase activity, acting on NAD(P)H, oxygen as acceptor"/>
    <property type="evidence" value="ECO:0007669"/>
    <property type="project" value="TreeGrafter"/>
</dbReference>
<evidence type="ECO:0008006" key="8">
    <source>
        <dbReference type="Google" id="ProtNLM"/>
    </source>
</evidence>
<evidence type="ECO:0000313" key="6">
    <source>
        <dbReference type="Proteomes" id="UP000697297"/>
    </source>
</evidence>
<accession>A0AAN6DCV6</accession>
<reference evidence="4 6" key="1">
    <citation type="journal article" date="2021" name="G3 (Bethesda)">
        <title>Genomic diversity, chromosomal rearrangements, and interspecies hybridization in the ogataea polymorpha species complex.</title>
        <authorList>
            <person name="Hanson S.J."/>
            <person name="Cinneide E.O."/>
            <person name="Salzberg L.I."/>
            <person name="Wolfe K.H."/>
            <person name="McGowan J."/>
            <person name="Fitzpatrick D.A."/>
            <person name="Matlin K."/>
        </authorList>
    </citation>
    <scope>NUCLEOTIDE SEQUENCE</scope>
    <source>
        <strain evidence="5">81-436-3</strain>
        <strain evidence="4">83-405-1</strain>
    </source>
</reference>
<dbReference type="GO" id="GO:0005975">
    <property type="term" value="P:carbohydrate metabolic process"/>
    <property type="evidence" value="ECO:0007669"/>
    <property type="project" value="UniProtKB-ARBA"/>
</dbReference>
<dbReference type="PRINTS" id="PR00080">
    <property type="entry name" value="SDRFAMILY"/>
</dbReference>
<evidence type="ECO:0000313" key="5">
    <source>
        <dbReference type="EMBL" id="KAG7762018.1"/>
    </source>
</evidence>
<dbReference type="Proteomes" id="UP000738402">
    <property type="component" value="Unassembled WGS sequence"/>
</dbReference>
<comment type="caution">
    <text evidence="4">The sequence shown here is derived from an EMBL/GenBank/DDBJ whole genome shotgun (WGS) entry which is preliminary data.</text>
</comment>
<dbReference type="PROSITE" id="PS00061">
    <property type="entry name" value="ADH_SHORT"/>
    <property type="match status" value="1"/>
</dbReference>
<keyword evidence="3" id="KW-0560">Oxidoreductase</keyword>
<sequence length="284" mass="30506">MTIPTTTVETASTFEGKFVNPPGPALAPNVLDLFSLKNKICVVTGAGRGIGYHIAEAYAQAGGRLAVWDYEKPVKAAAKISESTGAETRAYGCDVGDQQKVKETVNQIVKDFGTIDVFVANAGVHIVTDGVIDTLDEDGSRWSKVMNVNLNGVYYCSKAVGRVFKERGSGSLIFTGSMSGHIVNTPIHHAAYNTSKAGVIHFAKCLAMEFKDFARVNTVSPGYIDSGINNHVDPALRQTWQKEIPLGREGYPRELIGAYLYFASDASTYATGSDLVVDGGYTIH</sequence>
<gene>
    <name evidence="4" type="ORF">KL933_000763</name>
    <name evidence="5" type="ORF">KL946_005064</name>
</gene>
<dbReference type="GO" id="GO:0044281">
    <property type="term" value="P:small molecule metabolic process"/>
    <property type="evidence" value="ECO:0007669"/>
    <property type="project" value="UniProtKB-ARBA"/>
</dbReference>
<dbReference type="EMBL" id="JAHLUH010000001">
    <property type="protein sequence ID" value="KAG7730968.1"/>
    <property type="molecule type" value="Genomic_DNA"/>
</dbReference>
<dbReference type="FunFam" id="3.40.50.720:FF:000090">
    <property type="entry name" value="NADP-dependent mannitol dehydrogenase"/>
    <property type="match status" value="1"/>
</dbReference>
<keyword evidence="6" id="KW-1185">Reference proteome</keyword>
<proteinExistence type="inferred from homology"/>
<dbReference type="AlphaFoldDB" id="A0AAN6DCV6"/>
<comment type="similarity">
    <text evidence="1">Belongs to the short-chain dehydrogenases/reductases (SDR) family.</text>
</comment>
<keyword evidence="2" id="KW-0521">NADP</keyword>
<dbReference type="GO" id="GO:0050085">
    <property type="term" value="F:mannitol 2-dehydrogenase (NADP+) activity"/>
    <property type="evidence" value="ECO:0007669"/>
    <property type="project" value="UniProtKB-ARBA"/>
</dbReference>
<dbReference type="InterPro" id="IPR036291">
    <property type="entry name" value="NAD(P)-bd_dom_sf"/>
</dbReference>
<organism evidence="4 7">
    <name type="scientific">Ogataea haglerorum</name>
    <dbReference type="NCBI Taxonomy" id="1937702"/>
    <lineage>
        <taxon>Eukaryota</taxon>
        <taxon>Fungi</taxon>
        <taxon>Dikarya</taxon>
        <taxon>Ascomycota</taxon>
        <taxon>Saccharomycotina</taxon>
        <taxon>Pichiomycetes</taxon>
        <taxon>Pichiales</taxon>
        <taxon>Pichiaceae</taxon>
        <taxon>Ogataea</taxon>
    </lineage>
</organism>
<dbReference type="PANTHER" id="PTHR43008">
    <property type="entry name" value="BENZIL REDUCTASE"/>
    <property type="match status" value="1"/>
</dbReference>
<protein>
    <recommendedName>
        <fullName evidence="8">Sorbose reductase SOU1</fullName>
    </recommendedName>
</protein>
<evidence type="ECO:0000256" key="1">
    <source>
        <dbReference type="ARBA" id="ARBA00006484"/>
    </source>
</evidence>
<dbReference type="SUPFAM" id="SSF51735">
    <property type="entry name" value="NAD(P)-binding Rossmann-fold domains"/>
    <property type="match status" value="1"/>
</dbReference>
<dbReference type="PRINTS" id="PR00081">
    <property type="entry name" value="GDHRDH"/>
</dbReference>
<evidence type="ECO:0000313" key="7">
    <source>
        <dbReference type="Proteomes" id="UP000738402"/>
    </source>
</evidence>
<dbReference type="InterPro" id="IPR020904">
    <property type="entry name" value="Sc_DH/Rdtase_CS"/>
</dbReference>
<dbReference type="Pfam" id="PF13561">
    <property type="entry name" value="adh_short_C2"/>
    <property type="match status" value="1"/>
</dbReference>
<dbReference type="InterPro" id="IPR002347">
    <property type="entry name" value="SDR_fam"/>
</dbReference>
<evidence type="ECO:0000256" key="2">
    <source>
        <dbReference type="ARBA" id="ARBA00022857"/>
    </source>
</evidence>
<dbReference type="Gene3D" id="3.40.50.720">
    <property type="entry name" value="NAD(P)-binding Rossmann-like Domain"/>
    <property type="match status" value="1"/>
</dbReference>
<evidence type="ECO:0000256" key="3">
    <source>
        <dbReference type="ARBA" id="ARBA00023002"/>
    </source>
</evidence>
<dbReference type="Proteomes" id="UP000697297">
    <property type="component" value="Unassembled WGS sequence"/>
</dbReference>